<accession>A0A518DXJ8</accession>
<proteinExistence type="predicted"/>
<protein>
    <submittedName>
        <fullName evidence="7">Planctomycete cytochrome C</fullName>
    </submittedName>
</protein>
<dbReference type="RefSeq" id="WP_145055186.1">
    <property type="nucleotide sequence ID" value="NZ_CP036433.1"/>
</dbReference>
<reference evidence="7 8" key="1">
    <citation type="submission" date="2019-02" db="EMBL/GenBank/DDBJ databases">
        <title>Deep-cultivation of Planctomycetes and their phenomic and genomic characterization uncovers novel biology.</title>
        <authorList>
            <person name="Wiegand S."/>
            <person name="Jogler M."/>
            <person name="Boedeker C."/>
            <person name="Pinto D."/>
            <person name="Vollmers J."/>
            <person name="Rivas-Marin E."/>
            <person name="Kohn T."/>
            <person name="Peeters S.H."/>
            <person name="Heuer A."/>
            <person name="Rast P."/>
            <person name="Oberbeckmann S."/>
            <person name="Bunk B."/>
            <person name="Jeske O."/>
            <person name="Meyerdierks A."/>
            <person name="Storesund J.E."/>
            <person name="Kallscheuer N."/>
            <person name="Luecker S."/>
            <person name="Lage O.M."/>
            <person name="Pohl T."/>
            <person name="Merkel B.J."/>
            <person name="Hornburger P."/>
            <person name="Mueller R.-W."/>
            <person name="Bruemmer F."/>
            <person name="Labrenz M."/>
            <person name="Spormann A.M."/>
            <person name="Op den Camp H."/>
            <person name="Overmann J."/>
            <person name="Amann R."/>
            <person name="Jetten M.S.M."/>
            <person name="Mascher T."/>
            <person name="Medema M.H."/>
            <person name="Devos D.P."/>
            <person name="Kaster A.-K."/>
            <person name="Ovreas L."/>
            <person name="Rohde M."/>
            <person name="Galperin M.Y."/>
            <person name="Jogler C."/>
        </authorList>
    </citation>
    <scope>NUCLEOTIDE SEQUENCE [LARGE SCALE GENOMIC DNA]</scope>
    <source>
        <strain evidence="7 8">Pla85_3_4</strain>
    </source>
</reference>
<evidence type="ECO:0000256" key="5">
    <source>
        <dbReference type="SAM" id="SignalP"/>
    </source>
</evidence>
<keyword evidence="1 4" id="KW-0349">Heme</keyword>
<dbReference type="InterPro" id="IPR011429">
    <property type="entry name" value="Cyt_c_Planctomycete-type"/>
</dbReference>
<gene>
    <name evidence="7" type="ORF">Pla8534_43860</name>
</gene>
<evidence type="ECO:0000256" key="4">
    <source>
        <dbReference type="PROSITE-ProRule" id="PRU00433"/>
    </source>
</evidence>
<dbReference type="GO" id="GO:0046872">
    <property type="term" value="F:metal ion binding"/>
    <property type="evidence" value="ECO:0007669"/>
    <property type="project" value="UniProtKB-KW"/>
</dbReference>
<dbReference type="SUPFAM" id="SSF46626">
    <property type="entry name" value="Cytochrome c"/>
    <property type="match status" value="1"/>
</dbReference>
<evidence type="ECO:0000256" key="1">
    <source>
        <dbReference type="ARBA" id="ARBA00022617"/>
    </source>
</evidence>
<name>A0A518DXJ8_9BACT</name>
<sequence length="929" mass="103756" precursor="true">MAKIPMTQTKQRGPSAIRPIDVRTSKLSRILNFALRILALAILPSSFAAADEGTDFFEAKIRPVLVEHCYACHSADAARAKKLKGELLLDTRDGIRKGGESGPAVVPGKVKESMLIAAIRHESFEMPPKGKLPEQVIADFVKWIEMGSPDPRDGSTAETAEIDWEAAKRHWAFQPPQRHAAPAVKNKAWPKTEIDYFVLAALEAKGLSPVPPAAKRTWLRRVTFDLIGLPPTAEELYDFEQDNSPHATAKAIDRLFASPHYGERWARHWLDVARYADDKALAFPNPWPHSYRYRDWVVRALSEDLPYDEFLRLQLAGDLLSGPVDDYTRRLTGLGFQGLGAVYHKGNVGEQVKADEIDDRVDTLTRGLLGLTVACARCHDHKYDPIPTRDYYSLASAYNGARWEEVQLASHEEIARYQAWDKAAKEKQSQLNQWLEARGRDIGRVALKDAERLLLVAWQMRILQLHKVAFDETKLADQEKLPPLFLSRCRKFVETISSGKPPAPFAEWAGVVAEESKQPQIDGTNVFIPDRLREATATLVREINEALVVRDKSEMLNAAQDALLKAIWLEGKAPFAVSAKETADLLSSEQKQEHASQQAAIAAHAKLAPPQPPRAHGVTGGGEPMKVFIRGNVLRPGDVAPPGFLQILSSVSATPRSPEKFTRLDLADAIASRDNPLTARVIVNRVWQHHFGRGLIATPSNFGQLGERPTHPQLLDTLAVRFMDAGWSLKWLHREILNSATYQLAADYDGQSAAVDPDNHWLWRFAPRRLEIESWRDAVLATSGRLDRSLGGPSTSLAEPAHVRRTLYGKISRREPDKLLVAFDFPDANVSSEQRHTTIVPQQQLFVLNSEFMLTSAREFAARIERSSPDEEARIAWSYREAFGRSPTADEAAAALAFVRSILATDDKQKAWQQLAHALLAANEFTWIE</sequence>
<evidence type="ECO:0000313" key="8">
    <source>
        <dbReference type="Proteomes" id="UP000317648"/>
    </source>
</evidence>
<keyword evidence="2 4" id="KW-0479">Metal-binding</keyword>
<evidence type="ECO:0000256" key="3">
    <source>
        <dbReference type="ARBA" id="ARBA00023004"/>
    </source>
</evidence>
<feature type="signal peptide" evidence="5">
    <location>
        <begin position="1"/>
        <end position="50"/>
    </location>
</feature>
<dbReference type="Proteomes" id="UP000317648">
    <property type="component" value="Chromosome"/>
</dbReference>
<dbReference type="OrthoDB" id="127107at2"/>
<keyword evidence="5" id="KW-0732">Signal</keyword>
<dbReference type="GO" id="GO:0020037">
    <property type="term" value="F:heme binding"/>
    <property type="evidence" value="ECO:0007669"/>
    <property type="project" value="InterPro"/>
</dbReference>
<dbReference type="EMBL" id="CP036433">
    <property type="protein sequence ID" value="QDU96565.1"/>
    <property type="molecule type" value="Genomic_DNA"/>
</dbReference>
<keyword evidence="3 4" id="KW-0408">Iron</keyword>
<feature type="domain" description="Cytochrome c" evidence="6">
    <location>
        <begin position="48"/>
        <end position="148"/>
    </location>
</feature>
<dbReference type="InterPro" id="IPR009056">
    <property type="entry name" value="Cyt_c-like_dom"/>
</dbReference>
<evidence type="ECO:0000313" key="7">
    <source>
        <dbReference type="EMBL" id="QDU96565.1"/>
    </source>
</evidence>
<dbReference type="Pfam" id="PF07587">
    <property type="entry name" value="PSD1"/>
    <property type="match status" value="1"/>
</dbReference>
<keyword evidence="8" id="KW-1185">Reference proteome</keyword>
<evidence type="ECO:0000256" key="2">
    <source>
        <dbReference type="ARBA" id="ARBA00022723"/>
    </source>
</evidence>
<dbReference type="KEGG" id="lcre:Pla8534_43860"/>
<organism evidence="7 8">
    <name type="scientific">Lignipirellula cremea</name>
    <dbReference type="NCBI Taxonomy" id="2528010"/>
    <lineage>
        <taxon>Bacteria</taxon>
        <taxon>Pseudomonadati</taxon>
        <taxon>Planctomycetota</taxon>
        <taxon>Planctomycetia</taxon>
        <taxon>Pirellulales</taxon>
        <taxon>Pirellulaceae</taxon>
        <taxon>Lignipirellula</taxon>
    </lineage>
</organism>
<dbReference type="InterPro" id="IPR022655">
    <property type="entry name" value="DUF1553"/>
</dbReference>
<dbReference type="InterPro" id="IPR036909">
    <property type="entry name" value="Cyt_c-like_dom_sf"/>
</dbReference>
<dbReference type="PANTHER" id="PTHR35889">
    <property type="entry name" value="CYCLOINULO-OLIGOSACCHARIDE FRUCTANOTRANSFERASE-RELATED"/>
    <property type="match status" value="1"/>
</dbReference>
<dbReference type="AlphaFoldDB" id="A0A518DXJ8"/>
<dbReference type="GO" id="GO:0009055">
    <property type="term" value="F:electron transfer activity"/>
    <property type="evidence" value="ECO:0007669"/>
    <property type="project" value="InterPro"/>
</dbReference>
<dbReference type="PROSITE" id="PS51007">
    <property type="entry name" value="CYTC"/>
    <property type="match status" value="1"/>
</dbReference>
<evidence type="ECO:0000259" key="6">
    <source>
        <dbReference type="PROSITE" id="PS51007"/>
    </source>
</evidence>
<feature type="chain" id="PRO_5022065988" evidence="5">
    <location>
        <begin position="51"/>
        <end position="929"/>
    </location>
</feature>
<dbReference type="Pfam" id="PF07583">
    <property type="entry name" value="PSCyt2"/>
    <property type="match status" value="1"/>
</dbReference>
<dbReference type="InterPro" id="IPR011444">
    <property type="entry name" value="DUF1549"/>
</dbReference>
<dbReference type="Pfam" id="PF07635">
    <property type="entry name" value="PSCyt1"/>
    <property type="match status" value="1"/>
</dbReference>
<dbReference type="PANTHER" id="PTHR35889:SF3">
    <property type="entry name" value="F-BOX DOMAIN-CONTAINING PROTEIN"/>
    <property type="match status" value="1"/>
</dbReference>